<dbReference type="KEGG" id="cva:CVAR_0782"/>
<feature type="transmembrane region" description="Helical" evidence="1">
    <location>
        <begin position="119"/>
        <end position="143"/>
    </location>
</feature>
<protein>
    <submittedName>
        <fullName evidence="2">Putative membrane protein</fullName>
    </submittedName>
</protein>
<dbReference type="HOGENOM" id="CLU_972644_0_0_11"/>
<feature type="transmembrane region" description="Helical" evidence="1">
    <location>
        <begin position="39"/>
        <end position="62"/>
    </location>
</feature>
<dbReference type="STRING" id="858619.CVAR_0782"/>
<dbReference type="Proteomes" id="UP000006659">
    <property type="component" value="Chromosome"/>
</dbReference>
<keyword evidence="1" id="KW-0812">Transmembrane</keyword>
<keyword evidence="1" id="KW-0472">Membrane</keyword>
<sequence length="253" mass="27814">MLVGVLLGIAVGALVGQLRAMAMLGLNETSEWFDNGVPLWLFVVGLVVGIPLMFAAAVNYNSWNHRYSGNPDRIIGVTAAVLAMAGVSVALWIIGMVLWPEPETFGVRDRSEWDGAEWTVYWMKAWGPALVTAATVLMALGGATVRRNRDRRRAELEHLMATGRRVPGVVTEISRTPSPEASKTQLNWTFSFPDDEGNTRWVERQEFFTAESHPVVGATVWVLFDPADPGNLSRIHASLTDSDDPADYTTRGM</sequence>
<accession>G0HB10</accession>
<keyword evidence="1" id="KW-1133">Transmembrane helix</keyword>
<gene>
    <name evidence="2" type="ordered locus">CVAR_0782</name>
</gene>
<dbReference type="EMBL" id="CP002917">
    <property type="protein sequence ID" value="AEK36135.1"/>
    <property type="molecule type" value="Genomic_DNA"/>
</dbReference>
<organism evidence="2 3">
    <name type="scientific">Corynebacterium variabile (strain DSM 44702 / CIP 107183 / JCM 12073 / NCIMB 30131)</name>
    <name type="common">Corynebacterium mooreparkense</name>
    <dbReference type="NCBI Taxonomy" id="858619"/>
    <lineage>
        <taxon>Bacteria</taxon>
        <taxon>Bacillati</taxon>
        <taxon>Actinomycetota</taxon>
        <taxon>Actinomycetes</taxon>
        <taxon>Mycobacteriales</taxon>
        <taxon>Corynebacteriaceae</taxon>
        <taxon>Corynebacterium</taxon>
    </lineage>
</organism>
<evidence type="ECO:0000313" key="3">
    <source>
        <dbReference type="Proteomes" id="UP000006659"/>
    </source>
</evidence>
<feature type="transmembrane region" description="Helical" evidence="1">
    <location>
        <begin position="74"/>
        <end position="99"/>
    </location>
</feature>
<evidence type="ECO:0000313" key="2">
    <source>
        <dbReference type="EMBL" id="AEK36135.1"/>
    </source>
</evidence>
<reference evidence="2 3" key="1">
    <citation type="journal article" date="2011" name="BMC Genomics">
        <title>Complete genome sequence of Corynebacterium variabile DSM 44702 isolated from the surface of smear-ripened cheeses and insights into cheese ripening and flavor generation.</title>
        <authorList>
            <person name="Schroeder J."/>
            <person name="Maus I."/>
            <person name="Trost E."/>
            <person name="Tauch A."/>
        </authorList>
    </citation>
    <scope>NUCLEOTIDE SEQUENCE [LARGE SCALE GENOMIC DNA]</scope>
    <source>
        <strain evidence="3">DSM 44702 / JCM 12073 / NCIMB 30131</strain>
    </source>
</reference>
<name>G0HB10_CORVD</name>
<proteinExistence type="predicted"/>
<evidence type="ECO:0000256" key="1">
    <source>
        <dbReference type="SAM" id="Phobius"/>
    </source>
</evidence>
<dbReference type="AlphaFoldDB" id="G0HB10"/>